<reference evidence="2 3" key="1">
    <citation type="submission" date="2024-08" db="EMBL/GenBank/DDBJ databases">
        <authorList>
            <person name="Lu H."/>
        </authorList>
    </citation>
    <scope>NUCLEOTIDE SEQUENCE [LARGE SCALE GENOMIC DNA]</scope>
    <source>
        <strain evidence="2 3">BYS180W</strain>
    </source>
</reference>
<proteinExistence type="predicted"/>
<name>A0ABW7FUJ3_9BURK</name>
<comment type="caution">
    <text evidence="2">The sequence shown here is derived from an EMBL/GenBank/DDBJ whole genome shotgun (WGS) entry which is preliminary data.</text>
</comment>
<organism evidence="2 3">
    <name type="scientific">Roseateles rivi</name>
    <dbReference type="NCBI Taxonomy" id="3299028"/>
    <lineage>
        <taxon>Bacteria</taxon>
        <taxon>Pseudomonadati</taxon>
        <taxon>Pseudomonadota</taxon>
        <taxon>Betaproteobacteria</taxon>
        <taxon>Burkholderiales</taxon>
        <taxon>Sphaerotilaceae</taxon>
        <taxon>Roseateles</taxon>
    </lineage>
</organism>
<dbReference type="RefSeq" id="WP_394459857.1">
    <property type="nucleotide sequence ID" value="NZ_JBIGHZ010000002.1"/>
</dbReference>
<dbReference type="EMBL" id="JBIGHZ010000002">
    <property type="protein sequence ID" value="MFG6447991.1"/>
    <property type="molecule type" value="Genomic_DNA"/>
</dbReference>
<protein>
    <recommendedName>
        <fullName evidence="4">DUF2189 domain-containing protein</fullName>
    </recommendedName>
</protein>
<keyword evidence="1" id="KW-1133">Transmembrane helix</keyword>
<feature type="transmembrane region" description="Helical" evidence="1">
    <location>
        <begin position="63"/>
        <end position="87"/>
    </location>
</feature>
<keyword evidence="3" id="KW-1185">Reference proteome</keyword>
<evidence type="ECO:0000313" key="3">
    <source>
        <dbReference type="Proteomes" id="UP001606099"/>
    </source>
</evidence>
<feature type="transmembrane region" description="Helical" evidence="1">
    <location>
        <begin position="223"/>
        <end position="245"/>
    </location>
</feature>
<gene>
    <name evidence="2" type="ORF">ACG0Z6_06980</name>
</gene>
<feature type="transmembrane region" description="Helical" evidence="1">
    <location>
        <begin position="12"/>
        <end position="36"/>
    </location>
</feature>
<evidence type="ECO:0000313" key="2">
    <source>
        <dbReference type="EMBL" id="MFG6447991.1"/>
    </source>
</evidence>
<accession>A0ABW7FUJ3</accession>
<evidence type="ECO:0000256" key="1">
    <source>
        <dbReference type="SAM" id="Phobius"/>
    </source>
</evidence>
<feature type="transmembrane region" description="Helical" evidence="1">
    <location>
        <begin position="151"/>
        <end position="174"/>
    </location>
</feature>
<sequence>MTESALAHEQRLLAGVYGGGALAVAFYGVQATGLMLMDQAMGLVSRDPVQAWRDALQVGHRSLLSVLCWALGVAMALTLLGALMWAVRLPVVGVPLLTLVLPLGVVGCGLTMVSTGLVVGPLSGPSVWAGGDTRQTLAWIRRVLTRQLPEAALLSFAVLLLTALVSAAVSAVVLSGARLMGLLLPWVAQLDLPPQQLMAGLFGYGLRSLGASGAPVTASPQGIASLAGGGMVFVLALVLPALVYIRGSCAAYLALDELAEPR</sequence>
<keyword evidence="1" id="KW-0472">Membrane</keyword>
<evidence type="ECO:0008006" key="4">
    <source>
        <dbReference type="Google" id="ProtNLM"/>
    </source>
</evidence>
<dbReference type="Proteomes" id="UP001606099">
    <property type="component" value="Unassembled WGS sequence"/>
</dbReference>
<keyword evidence="1" id="KW-0812">Transmembrane</keyword>
<feature type="transmembrane region" description="Helical" evidence="1">
    <location>
        <begin position="99"/>
        <end position="119"/>
    </location>
</feature>